<proteinExistence type="inferred from homology"/>
<dbReference type="AlphaFoldDB" id="A0A1H5ZDI2"/>
<evidence type="ECO:0000256" key="2">
    <source>
        <dbReference type="ARBA" id="ARBA00013064"/>
    </source>
</evidence>
<dbReference type="Gene3D" id="3.40.50.2300">
    <property type="match status" value="1"/>
</dbReference>
<dbReference type="Pfam" id="PF01451">
    <property type="entry name" value="LMWPc"/>
    <property type="match status" value="1"/>
</dbReference>
<dbReference type="EC" id="3.1.3.48" evidence="2"/>
<accession>A0A1H5ZDI2</accession>
<evidence type="ECO:0000313" key="9">
    <source>
        <dbReference type="Proteomes" id="UP000236721"/>
    </source>
</evidence>
<evidence type="ECO:0000256" key="3">
    <source>
        <dbReference type="ARBA" id="ARBA00022801"/>
    </source>
</evidence>
<feature type="active site" description="Nucleophile" evidence="6">
    <location>
        <position position="10"/>
    </location>
</feature>
<evidence type="ECO:0000256" key="6">
    <source>
        <dbReference type="PIRSR" id="PIRSR617867-1"/>
    </source>
</evidence>
<feature type="active site" evidence="6">
    <location>
        <position position="16"/>
    </location>
</feature>
<gene>
    <name evidence="8" type="ORF">SAMN04488244_11190</name>
</gene>
<dbReference type="InterPro" id="IPR036196">
    <property type="entry name" value="Ptyr_pPase_sf"/>
</dbReference>
<evidence type="ECO:0000256" key="4">
    <source>
        <dbReference type="ARBA" id="ARBA00022912"/>
    </source>
</evidence>
<keyword evidence="4" id="KW-0904">Protein phosphatase</keyword>
<comment type="similarity">
    <text evidence="1">Belongs to the low molecular weight phosphotyrosine protein phosphatase family.</text>
</comment>
<dbReference type="PANTHER" id="PTHR11717:SF31">
    <property type="entry name" value="LOW MOLECULAR WEIGHT PROTEIN-TYROSINE-PHOSPHATASE ETP-RELATED"/>
    <property type="match status" value="1"/>
</dbReference>
<dbReference type="RefSeq" id="WP_103880698.1">
    <property type="nucleotide sequence ID" value="NZ_FNVG01000011.1"/>
</dbReference>
<evidence type="ECO:0000313" key="8">
    <source>
        <dbReference type="EMBL" id="SEG33785.1"/>
    </source>
</evidence>
<name>A0A1H5ZDI2_9VIBR</name>
<sequence>MKLDKIVVVCTGNICRSPMAEALLKSYIPNKEIYSAGLDVVNNDLQNQSPVEQAQLTASKYGLDISNHRATQLTTNMVNEMDLILVMTQEQIDQIAIRFPGCAQKTLLIGQWGGVGYIQDPLNQDLVTFEHCFNQLKKAVISWRDKLKAISQ</sequence>
<reference evidence="9" key="1">
    <citation type="submission" date="2016-10" db="EMBL/GenBank/DDBJ databases">
        <authorList>
            <person name="Varghese N."/>
            <person name="Submissions S."/>
        </authorList>
    </citation>
    <scope>NUCLEOTIDE SEQUENCE [LARGE SCALE GENOMIC DNA]</scope>
    <source>
        <strain evidence="9">CGMCC 1.7062</strain>
    </source>
</reference>
<organism evidence="8 9">
    <name type="scientific">Vibrio hangzhouensis</name>
    <dbReference type="NCBI Taxonomy" id="462991"/>
    <lineage>
        <taxon>Bacteria</taxon>
        <taxon>Pseudomonadati</taxon>
        <taxon>Pseudomonadota</taxon>
        <taxon>Gammaproteobacteria</taxon>
        <taxon>Vibrionales</taxon>
        <taxon>Vibrionaceae</taxon>
        <taxon>Vibrio</taxon>
    </lineage>
</organism>
<dbReference type="OrthoDB" id="9784339at2"/>
<keyword evidence="3" id="KW-0378">Hydrolase</keyword>
<dbReference type="Proteomes" id="UP000236721">
    <property type="component" value="Unassembled WGS sequence"/>
</dbReference>
<protein>
    <recommendedName>
        <fullName evidence="2">protein-tyrosine-phosphatase</fullName>
        <ecNumber evidence="2">3.1.3.48</ecNumber>
    </recommendedName>
</protein>
<dbReference type="InterPro" id="IPR023485">
    <property type="entry name" value="Ptyr_pPase"/>
</dbReference>
<dbReference type="InterPro" id="IPR050438">
    <property type="entry name" value="LMW_PTPase"/>
</dbReference>
<dbReference type="PRINTS" id="PR00719">
    <property type="entry name" value="LMWPTPASE"/>
</dbReference>
<evidence type="ECO:0000259" key="7">
    <source>
        <dbReference type="SMART" id="SM00226"/>
    </source>
</evidence>
<dbReference type="PANTHER" id="PTHR11717">
    <property type="entry name" value="LOW MOLECULAR WEIGHT PROTEIN TYROSINE PHOSPHATASE"/>
    <property type="match status" value="1"/>
</dbReference>
<feature type="domain" description="Phosphotyrosine protein phosphatase I" evidence="7">
    <location>
        <begin position="4"/>
        <end position="146"/>
    </location>
</feature>
<dbReference type="InterPro" id="IPR017867">
    <property type="entry name" value="Tyr_phospatase_low_mol_wt"/>
</dbReference>
<feature type="active site" description="Proton donor" evidence="6">
    <location>
        <position position="120"/>
    </location>
</feature>
<dbReference type="EMBL" id="FNVG01000011">
    <property type="protein sequence ID" value="SEG33785.1"/>
    <property type="molecule type" value="Genomic_DNA"/>
</dbReference>
<dbReference type="GO" id="GO:0004725">
    <property type="term" value="F:protein tyrosine phosphatase activity"/>
    <property type="evidence" value="ECO:0007669"/>
    <property type="project" value="UniProtKB-EC"/>
</dbReference>
<dbReference type="SUPFAM" id="SSF52788">
    <property type="entry name" value="Phosphotyrosine protein phosphatases I"/>
    <property type="match status" value="1"/>
</dbReference>
<evidence type="ECO:0000256" key="1">
    <source>
        <dbReference type="ARBA" id="ARBA00011063"/>
    </source>
</evidence>
<dbReference type="SMART" id="SM00226">
    <property type="entry name" value="LMWPc"/>
    <property type="match status" value="1"/>
</dbReference>
<evidence type="ECO:0000256" key="5">
    <source>
        <dbReference type="ARBA" id="ARBA00051722"/>
    </source>
</evidence>
<keyword evidence="9" id="KW-1185">Reference proteome</keyword>
<comment type="catalytic activity">
    <reaction evidence="5">
        <text>O-phospho-L-tyrosyl-[protein] + H2O = L-tyrosyl-[protein] + phosphate</text>
        <dbReference type="Rhea" id="RHEA:10684"/>
        <dbReference type="Rhea" id="RHEA-COMP:10136"/>
        <dbReference type="Rhea" id="RHEA-COMP:20101"/>
        <dbReference type="ChEBI" id="CHEBI:15377"/>
        <dbReference type="ChEBI" id="CHEBI:43474"/>
        <dbReference type="ChEBI" id="CHEBI:46858"/>
        <dbReference type="ChEBI" id="CHEBI:61978"/>
        <dbReference type="EC" id="3.1.3.48"/>
    </reaction>
</comment>